<dbReference type="FunFam" id="3.40.50.150:FF:000009">
    <property type="entry name" value="23S rRNA (Uracil(1939)-C(5))-methyltransferase RlmD"/>
    <property type="match status" value="1"/>
</dbReference>
<dbReference type="FunFam" id="2.40.50.1070:FF:000003">
    <property type="entry name" value="23S rRNA (Uracil-5-)-methyltransferase RumA"/>
    <property type="match status" value="1"/>
</dbReference>
<evidence type="ECO:0000256" key="3">
    <source>
        <dbReference type="ARBA" id="ARBA00022691"/>
    </source>
</evidence>
<dbReference type="Gene3D" id="2.40.50.1070">
    <property type="match status" value="1"/>
</dbReference>
<feature type="binding site" evidence="4">
    <location>
        <position position="291"/>
    </location>
    <ligand>
        <name>S-adenosyl-L-methionine</name>
        <dbReference type="ChEBI" id="CHEBI:59789"/>
    </ligand>
</feature>
<dbReference type="SUPFAM" id="SSF53335">
    <property type="entry name" value="S-adenosyl-L-methionine-dependent methyltransferases"/>
    <property type="match status" value="1"/>
</dbReference>
<dbReference type="Pfam" id="PF05958">
    <property type="entry name" value="tRNA_U5-meth_tr"/>
    <property type="match status" value="1"/>
</dbReference>
<dbReference type="PROSITE" id="PS01231">
    <property type="entry name" value="TRMA_2"/>
    <property type="match status" value="1"/>
</dbReference>
<dbReference type="PROSITE" id="PS01230">
    <property type="entry name" value="TRMA_1"/>
    <property type="match status" value="1"/>
</dbReference>
<reference evidence="7" key="1">
    <citation type="submission" date="2022-06" db="EMBL/GenBank/DDBJ databases">
        <title>Vallitalea longa sp. nov., an anaerobic bacterium isolated from marine sediment.</title>
        <authorList>
            <person name="Hirano S."/>
            <person name="Terahara T."/>
            <person name="Mori K."/>
            <person name="Hamada M."/>
            <person name="Matsumoto R."/>
            <person name="Kobayashi T."/>
        </authorList>
    </citation>
    <scope>NUCLEOTIDE SEQUENCE</scope>
    <source>
        <strain evidence="7">SH18-1</strain>
    </source>
</reference>
<organism evidence="7 8">
    <name type="scientific">Vallitalea longa</name>
    <dbReference type="NCBI Taxonomy" id="2936439"/>
    <lineage>
        <taxon>Bacteria</taxon>
        <taxon>Bacillati</taxon>
        <taxon>Bacillota</taxon>
        <taxon>Clostridia</taxon>
        <taxon>Lachnospirales</taxon>
        <taxon>Vallitaleaceae</taxon>
        <taxon>Vallitalea</taxon>
    </lineage>
</organism>
<dbReference type="PROSITE" id="PS51687">
    <property type="entry name" value="SAM_MT_RNA_M5U"/>
    <property type="match status" value="1"/>
</dbReference>
<dbReference type="InterPro" id="IPR030390">
    <property type="entry name" value="MeTrfase_TrmA_AS"/>
</dbReference>
<sequence length="463" mass="52469">MKTKIKDLPVVKNEFYEMMIDDLGNNGEGIGKIDGYTLFVDGALPQEKVKIKVIKVKKNFGFGKLIEIIEPSEYRVEPVCAIAKRCGGCQLQHLSYEGQLKYKQKKVQDVIGRIGGITDLKVNEVIGMEKPYFYRNKVQFPVGSSLDEHINIGFYAMRSHDIVTTDKCYIQQPVNKDIIDVVRDYMIHNHIKPYNEINHKGIIRHVVTRISHHSKEIMIGIVINSSKLPNGEELIKRLSEIDNVTGIFININKEKTNVIMGKKIKMLWGKPYITDYIGNVSYNISPLSFYQVNPVQTEKLYNTVLKYAELTGNEIVWDAYCGIGTISLFLASHCKKVMGVEIVPEAIEDARENAKINDIGNVEFFTGKAEEVIAEKYNEGIVADIIVIDPPRKGCDRELLDTIIKMQPKKVIYVSCDPATMARDVKILGEEGYEVEKIQPLDLFPQTVHVETVVGIQKIESKK</sequence>
<dbReference type="Pfam" id="PF01938">
    <property type="entry name" value="TRAM"/>
    <property type="match status" value="1"/>
</dbReference>
<keyword evidence="8" id="KW-1185">Reference proteome</keyword>
<dbReference type="InterPro" id="IPR010280">
    <property type="entry name" value="U5_MeTrfase_fam"/>
</dbReference>
<dbReference type="FunFam" id="2.40.50.140:FF:000097">
    <property type="entry name" value="23S rRNA (uracil(1939)-C(5))-methyltransferase RlmD"/>
    <property type="match status" value="1"/>
</dbReference>
<evidence type="ECO:0000313" key="8">
    <source>
        <dbReference type="Proteomes" id="UP001144256"/>
    </source>
</evidence>
<evidence type="ECO:0000256" key="5">
    <source>
        <dbReference type="PROSITE-ProRule" id="PRU10015"/>
    </source>
</evidence>
<dbReference type="GO" id="GO:0070041">
    <property type="term" value="F:rRNA (uridine-C5-)-methyltransferase activity"/>
    <property type="evidence" value="ECO:0007669"/>
    <property type="project" value="UniProtKB-ARBA"/>
</dbReference>
<dbReference type="CDD" id="cd02440">
    <property type="entry name" value="AdoMet_MTases"/>
    <property type="match status" value="1"/>
</dbReference>
<feature type="active site" evidence="5">
    <location>
        <position position="416"/>
    </location>
</feature>
<name>A0A9W5YGL0_9FIRM</name>
<dbReference type="PANTHER" id="PTHR11061:SF30">
    <property type="entry name" value="TRNA (URACIL(54)-C(5))-METHYLTRANSFERASE"/>
    <property type="match status" value="1"/>
</dbReference>
<dbReference type="InterPro" id="IPR012340">
    <property type="entry name" value="NA-bd_OB-fold"/>
</dbReference>
<comment type="caution">
    <text evidence="7">The sequence shown here is derived from an EMBL/GenBank/DDBJ whole genome shotgun (WGS) entry which is preliminary data.</text>
</comment>
<keyword evidence="3 4" id="KW-0949">S-adenosyl-L-methionine</keyword>
<dbReference type="EMBL" id="BRLB01000026">
    <property type="protein sequence ID" value="GKX32120.1"/>
    <property type="molecule type" value="Genomic_DNA"/>
</dbReference>
<dbReference type="InterPro" id="IPR002792">
    <property type="entry name" value="TRAM_dom"/>
</dbReference>
<dbReference type="Proteomes" id="UP001144256">
    <property type="component" value="Unassembled WGS sequence"/>
</dbReference>
<feature type="binding site" evidence="4">
    <location>
        <position position="320"/>
    </location>
    <ligand>
        <name>S-adenosyl-L-methionine</name>
        <dbReference type="ChEBI" id="CHEBI:59789"/>
    </ligand>
</feature>
<dbReference type="PROSITE" id="PS50926">
    <property type="entry name" value="TRAM"/>
    <property type="match status" value="1"/>
</dbReference>
<feature type="active site" description="Nucleophile" evidence="4">
    <location>
        <position position="416"/>
    </location>
</feature>
<dbReference type="RefSeq" id="WP_281819530.1">
    <property type="nucleotide sequence ID" value="NZ_BRLB01000026.1"/>
</dbReference>
<dbReference type="AlphaFoldDB" id="A0A9W5YGL0"/>
<dbReference type="InterPro" id="IPR029063">
    <property type="entry name" value="SAM-dependent_MTases_sf"/>
</dbReference>
<protein>
    <submittedName>
        <fullName evidence="7">RNA methyltransferase</fullName>
    </submittedName>
</protein>
<dbReference type="SUPFAM" id="SSF50249">
    <property type="entry name" value="Nucleic acid-binding proteins"/>
    <property type="match status" value="1"/>
</dbReference>
<evidence type="ECO:0000256" key="2">
    <source>
        <dbReference type="ARBA" id="ARBA00022679"/>
    </source>
</evidence>
<dbReference type="InterPro" id="IPR030391">
    <property type="entry name" value="MeTrfase_TrmA_CS"/>
</dbReference>
<dbReference type="Gene3D" id="2.40.50.140">
    <property type="entry name" value="Nucleic acid-binding proteins"/>
    <property type="match status" value="1"/>
</dbReference>
<comment type="similarity">
    <text evidence="4">Belongs to the class I-like SAM-binding methyltransferase superfamily. RNA M5U methyltransferase family.</text>
</comment>
<accession>A0A9W5YGL0</accession>
<evidence type="ECO:0000256" key="4">
    <source>
        <dbReference type="PROSITE-ProRule" id="PRU01024"/>
    </source>
</evidence>
<evidence type="ECO:0000256" key="1">
    <source>
        <dbReference type="ARBA" id="ARBA00022603"/>
    </source>
</evidence>
<dbReference type="Gene3D" id="3.40.50.150">
    <property type="entry name" value="Vaccinia Virus protein VP39"/>
    <property type="match status" value="1"/>
</dbReference>
<feature type="domain" description="TRAM" evidence="6">
    <location>
        <begin position="9"/>
        <end position="67"/>
    </location>
</feature>
<keyword evidence="2 4" id="KW-0808">Transferase</keyword>
<keyword evidence="1 4" id="KW-0489">Methyltransferase</keyword>
<evidence type="ECO:0000313" key="7">
    <source>
        <dbReference type="EMBL" id="GKX32120.1"/>
    </source>
</evidence>
<feature type="binding site" evidence="4">
    <location>
        <position position="341"/>
    </location>
    <ligand>
        <name>S-adenosyl-L-methionine</name>
        <dbReference type="ChEBI" id="CHEBI:59789"/>
    </ligand>
</feature>
<proteinExistence type="inferred from homology"/>
<gene>
    <name evidence="7" type="ORF">SH1V18_46000</name>
</gene>
<dbReference type="PANTHER" id="PTHR11061">
    <property type="entry name" value="RNA M5U METHYLTRANSFERASE"/>
    <property type="match status" value="1"/>
</dbReference>
<feature type="binding site" evidence="4">
    <location>
        <position position="389"/>
    </location>
    <ligand>
        <name>S-adenosyl-L-methionine</name>
        <dbReference type="ChEBI" id="CHEBI:59789"/>
    </ligand>
</feature>
<dbReference type="GO" id="GO:0070475">
    <property type="term" value="P:rRNA base methylation"/>
    <property type="evidence" value="ECO:0007669"/>
    <property type="project" value="TreeGrafter"/>
</dbReference>
<evidence type="ECO:0000259" key="6">
    <source>
        <dbReference type="PROSITE" id="PS50926"/>
    </source>
</evidence>
<dbReference type="NCBIfam" id="TIGR00479">
    <property type="entry name" value="rumA"/>
    <property type="match status" value="1"/>
</dbReference>